<organism evidence="3 4">
    <name type="scientific">Bibersteinia trehalosi Y31</name>
    <dbReference type="NCBI Taxonomy" id="1261658"/>
    <lineage>
        <taxon>Bacteria</taxon>
        <taxon>Pseudomonadati</taxon>
        <taxon>Pseudomonadota</taxon>
        <taxon>Gammaproteobacteria</taxon>
        <taxon>Pasteurellales</taxon>
        <taxon>Pasteurellaceae</taxon>
        <taxon>Bibersteinia</taxon>
    </lineage>
</organism>
<dbReference type="SUPFAM" id="SSF48452">
    <property type="entry name" value="TPR-like"/>
    <property type="match status" value="1"/>
</dbReference>
<name>A0A179CXX1_BIBTR</name>
<dbReference type="InterPro" id="IPR011990">
    <property type="entry name" value="TPR-like_helical_dom_sf"/>
</dbReference>
<dbReference type="PANTHER" id="PTHR31350:SF21">
    <property type="entry name" value="F-BOX ONLY PROTEIN 21"/>
    <property type="match status" value="1"/>
</dbReference>
<protein>
    <recommendedName>
        <fullName evidence="2">Protein SirB1 N-terminal domain-containing protein</fullName>
    </recommendedName>
</protein>
<comment type="similarity">
    <text evidence="1">Belongs to the UPF0162 family.</text>
</comment>
<comment type="caution">
    <text evidence="3">The sequence shown here is derived from an EMBL/GenBank/DDBJ whole genome shotgun (WGS) entry which is preliminary data.</text>
</comment>
<feature type="domain" description="Protein SirB1 N-terminal" evidence="2">
    <location>
        <begin position="44"/>
        <end position="194"/>
    </location>
</feature>
<proteinExistence type="inferred from homology"/>
<sequence length="282" mass="32690">MEQINFQPPFSKKERVALQQFLYRELIRISLLLDNNLTAPQLYGKMAALVKKARYAVNADTDLARIEQLLAFFYQEQGFYCHHAEYYHSQNLMLNQVLDLKRGMPVSLGAVLLQLASVLDLPLYPVNFPTQLLLRAEVTLESGRKESRFIDLWNGTYLSFEQMEKLLEGEMGASTSLARQHLKIAEPSELLERLETVLKMALTREKKFEETLRVIEYRLQEQPDDPYEIRDRGMILASMECYQAAIEDLNYFIDQCPDDPSAMMLKMEIPALEKQGKAFIIH</sequence>
<evidence type="ECO:0000256" key="1">
    <source>
        <dbReference type="ARBA" id="ARBA00007100"/>
    </source>
</evidence>
<dbReference type="AlphaFoldDB" id="A0A179CXX1"/>
<dbReference type="Pfam" id="PF13371">
    <property type="entry name" value="TPR_9"/>
    <property type="match status" value="1"/>
</dbReference>
<dbReference type="PANTHER" id="PTHR31350">
    <property type="entry name" value="SI:DKEY-261L7.2"/>
    <property type="match status" value="1"/>
</dbReference>
<evidence type="ECO:0000313" key="3">
    <source>
        <dbReference type="EMBL" id="OAQ14480.1"/>
    </source>
</evidence>
<dbReference type="Proteomes" id="UP000078358">
    <property type="component" value="Unassembled WGS sequence"/>
</dbReference>
<dbReference type="Pfam" id="PF13369">
    <property type="entry name" value="Transglut_core2"/>
    <property type="match status" value="1"/>
</dbReference>
<dbReference type="EMBL" id="JACI01000002">
    <property type="protein sequence ID" value="OAQ14480.1"/>
    <property type="molecule type" value="Genomic_DNA"/>
</dbReference>
<evidence type="ECO:0000313" key="4">
    <source>
        <dbReference type="Proteomes" id="UP000078358"/>
    </source>
</evidence>
<dbReference type="Gene3D" id="1.25.40.10">
    <property type="entry name" value="Tetratricopeptide repeat domain"/>
    <property type="match status" value="1"/>
</dbReference>
<dbReference type="PATRIC" id="fig|1261658.3.peg.1796"/>
<dbReference type="RefSeq" id="WP_064318821.1">
    <property type="nucleotide sequence ID" value="NZ_JACI01000002.1"/>
</dbReference>
<evidence type="ECO:0000259" key="2">
    <source>
        <dbReference type="Pfam" id="PF13369"/>
    </source>
</evidence>
<gene>
    <name evidence="3" type="ORF">F480_09000</name>
</gene>
<accession>A0A179CXX1</accession>
<dbReference type="InterPro" id="IPR032698">
    <property type="entry name" value="SirB1_N"/>
</dbReference>
<reference evidence="3 4" key="1">
    <citation type="submission" date="2014-01" db="EMBL/GenBank/DDBJ databases">
        <authorList>
            <person name="Zuccon D."/>
        </authorList>
    </citation>
    <scope>NUCLEOTIDE SEQUENCE [LARGE SCALE GENOMIC DNA]</scope>
    <source>
        <strain evidence="3 4">Y31</strain>
    </source>
</reference>